<organism evidence="4 5">
    <name type="scientific">Hypothenemus hampei</name>
    <name type="common">Coffee berry borer</name>
    <dbReference type="NCBI Taxonomy" id="57062"/>
    <lineage>
        <taxon>Eukaryota</taxon>
        <taxon>Metazoa</taxon>
        <taxon>Ecdysozoa</taxon>
        <taxon>Arthropoda</taxon>
        <taxon>Hexapoda</taxon>
        <taxon>Insecta</taxon>
        <taxon>Pterygota</taxon>
        <taxon>Neoptera</taxon>
        <taxon>Endopterygota</taxon>
        <taxon>Coleoptera</taxon>
        <taxon>Polyphaga</taxon>
        <taxon>Cucujiformia</taxon>
        <taxon>Curculionidae</taxon>
        <taxon>Scolytinae</taxon>
        <taxon>Hypothenemus</taxon>
    </lineage>
</organism>
<dbReference type="InterPro" id="IPR050333">
    <property type="entry name" value="SLRP"/>
</dbReference>
<sequence>MGQRSDFLLFFSFLLICGASCSFLYGQPCSDRNTAYLDTTRWSLPKNQTNCVDITGTTSISSIPQEDEFYSPVRDADTLYADHMNLHKFPIFLIYRLSRLELVDLSDNHIRRVPHKLHKIAPSLTRLLLPDNAIVVSSKRSLFKSDSVKLLMLSRNFIKNIYPITFSKLPNLEILYLDGNYIKHFTSNVFRSLSRLLYLNLENNVLEEVPPKEMLSSELRIYIVNNQKKVIK</sequence>
<evidence type="ECO:0000313" key="5">
    <source>
        <dbReference type="Proteomes" id="UP001566132"/>
    </source>
</evidence>
<reference evidence="4 5" key="1">
    <citation type="submission" date="2024-05" db="EMBL/GenBank/DDBJ databases">
        <title>Genetic variation in Jamaican populations of the coffee berry borer (Hypothenemus hampei).</title>
        <authorList>
            <person name="Errbii M."/>
            <person name="Myrie A."/>
        </authorList>
    </citation>
    <scope>NUCLEOTIDE SEQUENCE [LARGE SCALE GENOMIC DNA]</scope>
    <source>
        <strain evidence="4">JA-Hopewell-2020-01-JO</strain>
        <tissue evidence="4">Whole body</tissue>
    </source>
</reference>
<name>A0ABD1FBT0_HYPHA</name>
<evidence type="ECO:0000313" key="4">
    <source>
        <dbReference type="EMBL" id="KAL1516700.1"/>
    </source>
</evidence>
<dbReference type="SUPFAM" id="SSF52058">
    <property type="entry name" value="L domain-like"/>
    <property type="match status" value="1"/>
</dbReference>
<dbReference type="InterPro" id="IPR003591">
    <property type="entry name" value="Leu-rich_rpt_typical-subtyp"/>
</dbReference>
<evidence type="ECO:0000256" key="3">
    <source>
        <dbReference type="SAM" id="SignalP"/>
    </source>
</evidence>
<feature type="signal peptide" evidence="3">
    <location>
        <begin position="1"/>
        <end position="21"/>
    </location>
</feature>
<comment type="caution">
    <text evidence="4">The sequence shown here is derived from an EMBL/GenBank/DDBJ whole genome shotgun (WGS) entry which is preliminary data.</text>
</comment>
<dbReference type="AlphaFoldDB" id="A0ABD1FBT0"/>
<dbReference type="EMBL" id="JBDJPC010000001">
    <property type="protein sequence ID" value="KAL1516700.1"/>
    <property type="molecule type" value="Genomic_DNA"/>
</dbReference>
<dbReference type="InterPro" id="IPR001611">
    <property type="entry name" value="Leu-rich_rpt"/>
</dbReference>
<evidence type="ECO:0000256" key="1">
    <source>
        <dbReference type="ARBA" id="ARBA00022614"/>
    </source>
</evidence>
<evidence type="ECO:0000256" key="2">
    <source>
        <dbReference type="ARBA" id="ARBA00022737"/>
    </source>
</evidence>
<accession>A0ABD1FBT0</accession>
<keyword evidence="3" id="KW-0732">Signal</keyword>
<dbReference type="Gene3D" id="3.80.10.10">
    <property type="entry name" value="Ribonuclease Inhibitor"/>
    <property type="match status" value="1"/>
</dbReference>
<dbReference type="InterPro" id="IPR032675">
    <property type="entry name" value="LRR_dom_sf"/>
</dbReference>
<keyword evidence="5" id="KW-1185">Reference proteome</keyword>
<dbReference type="SMART" id="SM00369">
    <property type="entry name" value="LRR_TYP"/>
    <property type="match status" value="3"/>
</dbReference>
<dbReference type="PANTHER" id="PTHR45712:SF22">
    <property type="entry name" value="INSULIN-LIKE GROWTH FACTOR-BINDING PROTEIN COMPLEX ACID LABILE SUBUNIT"/>
    <property type="match status" value="1"/>
</dbReference>
<keyword evidence="2" id="KW-0677">Repeat</keyword>
<gene>
    <name evidence="4" type="ORF">ABEB36_000578</name>
</gene>
<keyword evidence="1" id="KW-0433">Leucine-rich repeat</keyword>
<dbReference type="PROSITE" id="PS51450">
    <property type="entry name" value="LRR"/>
    <property type="match status" value="1"/>
</dbReference>
<protein>
    <submittedName>
        <fullName evidence="4">Uncharacterized protein</fullName>
    </submittedName>
</protein>
<dbReference type="PANTHER" id="PTHR45712">
    <property type="entry name" value="AGAP008170-PA"/>
    <property type="match status" value="1"/>
</dbReference>
<feature type="chain" id="PRO_5044831220" evidence="3">
    <location>
        <begin position="22"/>
        <end position="232"/>
    </location>
</feature>
<proteinExistence type="predicted"/>
<dbReference type="Pfam" id="PF13855">
    <property type="entry name" value="LRR_8"/>
    <property type="match status" value="1"/>
</dbReference>
<dbReference type="Proteomes" id="UP001566132">
    <property type="component" value="Unassembled WGS sequence"/>
</dbReference>